<name>A0ACC6V0G0_9CREN</name>
<accession>A0ACC6V0G0</accession>
<organism evidence="1 2">
    <name type="scientific">Thermoproteus sp. AZ2</name>
    <dbReference type="NCBI Taxonomy" id="1609232"/>
    <lineage>
        <taxon>Archaea</taxon>
        <taxon>Thermoproteota</taxon>
        <taxon>Thermoprotei</taxon>
        <taxon>Thermoproteales</taxon>
        <taxon>Thermoproteaceae</taxon>
        <taxon>Thermoproteus</taxon>
    </lineage>
</organism>
<evidence type="ECO:0000313" key="2">
    <source>
        <dbReference type="Proteomes" id="UP000033636"/>
    </source>
</evidence>
<proteinExistence type="predicted"/>
<protein>
    <submittedName>
        <fullName evidence="1">Cyclic nucleotide-binding/CBS domain-containing protein</fullName>
    </submittedName>
</protein>
<evidence type="ECO:0000313" key="1">
    <source>
        <dbReference type="EMBL" id="MFB6490276.1"/>
    </source>
</evidence>
<sequence length="80" mass="8443">MVSVGDALRHLARLAEPGADLGLPVSSITSHNPVTIGPAAHVVEAVNLMKRKNISSLPVVERGELIGIVAERDLIREITA</sequence>
<reference evidence="1" key="1">
    <citation type="submission" date="2024-07" db="EMBL/GenBank/DDBJ databases">
        <title>Metagenome and Metagenome-Assembled Genomes of Archaea from a hot spring from the geothermal field of Los Azufres, Mexico.</title>
        <authorList>
            <person name="Marin-Paredes R."/>
            <person name="Martinez-Romero E."/>
            <person name="Servin-Garciduenas L.E."/>
        </authorList>
    </citation>
    <scope>NUCLEOTIDE SEQUENCE</scope>
</reference>
<gene>
    <name evidence="1" type="ORF">TU35_003340</name>
</gene>
<dbReference type="EMBL" id="JZWT02000006">
    <property type="protein sequence ID" value="MFB6490276.1"/>
    <property type="molecule type" value="Genomic_DNA"/>
</dbReference>
<comment type="caution">
    <text evidence="1">The sequence shown here is derived from an EMBL/GenBank/DDBJ whole genome shotgun (WGS) entry which is preliminary data.</text>
</comment>
<dbReference type="Proteomes" id="UP000033636">
    <property type="component" value="Unassembled WGS sequence"/>
</dbReference>